<sequence>MKHFVSGAHPEGGWLAQTHGNQSAITCGPTNTPKIVPSL</sequence>
<name>U1Q3P4_9ACTO</name>
<dbReference type="Proteomes" id="UP000016481">
    <property type="component" value="Unassembled WGS sequence"/>
</dbReference>
<organism evidence="1 2">
    <name type="scientific">Actinomyces graevenitzii F0530</name>
    <dbReference type="NCBI Taxonomy" id="1321817"/>
    <lineage>
        <taxon>Bacteria</taxon>
        <taxon>Bacillati</taxon>
        <taxon>Actinomycetota</taxon>
        <taxon>Actinomycetes</taxon>
        <taxon>Actinomycetales</taxon>
        <taxon>Actinomycetaceae</taxon>
        <taxon>Actinomyces</taxon>
    </lineage>
</organism>
<proteinExistence type="predicted"/>
<comment type="caution">
    <text evidence="1">The sequence shown here is derived from an EMBL/GenBank/DDBJ whole genome shotgun (WGS) entry which is preliminary data.</text>
</comment>
<dbReference type="AlphaFoldDB" id="U1Q3P4"/>
<protein>
    <submittedName>
        <fullName evidence="1">Uncharacterized protein</fullName>
    </submittedName>
</protein>
<evidence type="ECO:0000313" key="1">
    <source>
        <dbReference type="EMBL" id="ERH17171.1"/>
    </source>
</evidence>
<accession>U1Q3P4</accession>
<dbReference type="EMBL" id="AWSC01000023">
    <property type="protein sequence ID" value="ERH17171.1"/>
    <property type="molecule type" value="Genomic_DNA"/>
</dbReference>
<gene>
    <name evidence="1" type="ORF">HMPREF1978_00765</name>
</gene>
<evidence type="ECO:0000313" key="2">
    <source>
        <dbReference type="Proteomes" id="UP000016481"/>
    </source>
</evidence>
<reference evidence="1 2" key="1">
    <citation type="submission" date="2013-08" db="EMBL/GenBank/DDBJ databases">
        <authorList>
            <person name="Weinstock G."/>
            <person name="Sodergren E."/>
            <person name="Wylie T."/>
            <person name="Fulton L."/>
            <person name="Fulton R."/>
            <person name="Fronick C."/>
            <person name="O'Laughlin M."/>
            <person name="Godfrey J."/>
            <person name="Miner T."/>
            <person name="Herter B."/>
            <person name="Appelbaum E."/>
            <person name="Cordes M."/>
            <person name="Lek S."/>
            <person name="Wollam A."/>
            <person name="Pepin K.H."/>
            <person name="Palsikar V.B."/>
            <person name="Mitreva M."/>
            <person name="Wilson R.K."/>
        </authorList>
    </citation>
    <scope>NUCLEOTIDE SEQUENCE [LARGE SCALE GENOMIC DNA]</scope>
    <source>
        <strain evidence="1 2">F0530</strain>
    </source>
</reference>
<dbReference type="HOGENOM" id="CLU_3303270_0_0_11"/>